<feature type="transmembrane region" description="Helical" evidence="1">
    <location>
        <begin position="268"/>
        <end position="288"/>
    </location>
</feature>
<sequence>MKKLKEYIMRFIQGFCMAMADSVPGVSGGTIAFLLEFYDDFINSLDDLFKGNLQQKKKALSFLVKLGIGWVVGFLLCATILVSLFDKKIYSMSSLFLGFIIFAIPIVVAEEKKVLKGKYKNILFLILGIALVVVISSLNSGTNLIKVGNITHLTIPLAIYIFLTGMIAISAMILPGISGSTLLLIFGLYIPIMTGIKETIHLNFSYLPALIIFGLGVICGIIFFVGLIKKSLNKHRSETVYAILGMMLGSLYAIVMGPTTLDKPLPCLSIHTFSIISFIIGAIVIFGLQGLKKLMESK</sequence>
<gene>
    <name evidence="2" type="ORF">OBE_06755</name>
</gene>
<dbReference type="PANTHER" id="PTHR37308">
    <property type="entry name" value="INTEGRAL MEMBRANE PROTEIN"/>
    <property type="match status" value="1"/>
</dbReference>
<accession>K1TBG5</accession>
<dbReference type="AlphaFoldDB" id="K1TBG5"/>
<keyword evidence="1" id="KW-1133">Transmembrane helix</keyword>
<evidence type="ECO:0000256" key="1">
    <source>
        <dbReference type="SAM" id="Phobius"/>
    </source>
</evidence>
<dbReference type="PANTHER" id="PTHR37308:SF1">
    <property type="entry name" value="POLYPRENYL-PHOSPHATE TRANSPORTER"/>
    <property type="match status" value="1"/>
</dbReference>
<organism evidence="2">
    <name type="scientific">human gut metagenome</name>
    <dbReference type="NCBI Taxonomy" id="408170"/>
    <lineage>
        <taxon>unclassified sequences</taxon>
        <taxon>metagenomes</taxon>
        <taxon>organismal metagenomes</taxon>
    </lineage>
</organism>
<dbReference type="EMBL" id="AJWZ01004658">
    <property type="protein sequence ID" value="EKC64814.1"/>
    <property type="molecule type" value="Genomic_DNA"/>
</dbReference>
<keyword evidence="1" id="KW-0812">Transmembrane</keyword>
<name>K1TBG5_9ZZZZ</name>
<dbReference type="InterPro" id="IPR007163">
    <property type="entry name" value="VCA0040-like"/>
</dbReference>
<dbReference type="Pfam" id="PF04018">
    <property type="entry name" value="VCA0040-like"/>
    <property type="match status" value="1"/>
</dbReference>
<proteinExistence type="predicted"/>
<feature type="transmembrane region" description="Helical" evidence="1">
    <location>
        <begin position="206"/>
        <end position="228"/>
    </location>
</feature>
<protein>
    <submittedName>
        <fullName evidence="2">Integral membrane protein</fullName>
    </submittedName>
</protein>
<feature type="transmembrane region" description="Helical" evidence="1">
    <location>
        <begin position="89"/>
        <end position="109"/>
    </location>
</feature>
<reference evidence="2" key="1">
    <citation type="journal article" date="2013" name="Environ. Microbiol.">
        <title>Microbiota from the distal guts of lean and obese adolescents exhibit partial functional redundancy besides clear differences in community structure.</title>
        <authorList>
            <person name="Ferrer M."/>
            <person name="Ruiz A."/>
            <person name="Lanza F."/>
            <person name="Haange S.B."/>
            <person name="Oberbach A."/>
            <person name="Till H."/>
            <person name="Bargiela R."/>
            <person name="Campoy C."/>
            <person name="Segura M.T."/>
            <person name="Richter M."/>
            <person name="von Bergen M."/>
            <person name="Seifert J."/>
            <person name="Suarez A."/>
        </authorList>
    </citation>
    <scope>NUCLEOTIDE SEQUENCE</scope>
</reference>
<feature type="transmembrane region" description="Helical" evidence="1">
    <location>
        <begin position="240"/>
        <end position="256"/>
    </location>
</feature>
<comment type="caution">
    <text evidence="2">The sequence shown here is derived from an EMBL/GenBank/DDBJ whole genome shotgun (WGS) entry which is preliminary data.</text>
</comment>
<feature type="transmembrane region" description="Helical" evidence="1">
    <location>
        <begin position="150"/>
        <end position="174"/>
    </location>
</feature>
<feature type="transmembrane region" description="Helical" evidence="1">
    <location>
        <begin position="62"/>
        <end position="83"/>
    </location>
</feature>
<feature type="transmembrane region" description="Helical" evidence="1">
    <location>
        <begin position="121"/>
        <end position="138"/>
    </location>
</feature>
<evidence type="ECO:0000313" key="2">
    <source>
        <dbReference type="EMBL" id="EKC64814.1"/>
    </source>
</evidence>
<keyword evidence="1" id="KW-0472">Membrane</keyword>
<feature type="transmembrane region" description="Helical" evidence="1">
    <location>
        <begin position="181"/>
        <end position="200"/>
    </location>
</feature>